<evidence type="ECO:0000313" key="1">
    <source>
        <dbReference type="EMBL" id="PSN61213.1"/>
    </source>
</evidence>
<gene>
    <name evidence="1" type="ORF">BS50DRAFT_593135</name>
</gene>
<dbReference type="AlphaFoldDB" id="A0A2T2N719"/>
<sequence length="242" mass="27096">MPTGYPETCFLGVCCQEDHTRQVRGVTPCITCEELHPWFHVRLAKAEGSFEKVKHYWQRKKEAKISAGQWPCATNDPVHFTRNWYEAISPMTKGPCGPVTSANRLCTTCLPLFQTAFPGMIWGLFNDGYPVYECIRLSNLFGGELAEVLRQVIPETVQCSRYVRLRYSICGTCMAVVRPRIQTSGLTGENWHQLSQNTMRLVSFRRWFTIEGYLSNPNALLAASQAHSGSASGPANLGITGL</sequence>
<dbReference type="Proteomes" id="UP000240883">
    <property type="component" value="Unassembled WGS sequence"/>
</dbReference>
<proteinExistence type="predicted"/>
<name>A0A2T2N719_CORCC</name>
<organism evidence="1 2">
    <name type="scientific">Corynespora cassiicola Philippines</name>
    <dbReference type="NCBI Taxonomy" id="1448308"/>
    <lineage>
        <taxon>Eukaryota</taxon>
        <taxon>Fungi</taxon>
        <taxon>Dikarya</taxon>
        <taxon>Ascomycota</taxon>
        <taxon>Pezizomycotina</taxon>
        <taxon>Dothideomycetes</taxon>
        <taxon>Pleosporomycetidae</taxon>
        <taxon>Pleosporales</taxon>
        <taxon>Corynesporascaceae</taxon>
        <taxon>Corynespora</taxon>
    </lineage>
</organism>
<keyword evidence="2" id="KW-1185">Reference proteome</keyword>
<accession>A0A2T2N719</accession>
<evidence type="ECO:0000313" key="2">
    <source>
        <dbReference type="Proteomes" id="UP000240883"/>
    </source>
</evidence>
<dbReference type="EMBL" id="KZ678145">
    <property type="protein sequence ID" value="PSN61213.1"/>
    <property type="molecule type" value="Genomic_DNA"/>
</dbReference>
<protein>
    <submittedName>
        <fullName evidence="1">Uncharacterized protein</fullName>
    </submittedName>
</protein>
<reference evidence="1 2" key="1">
    <citation type="journal article" date="2018" name="Front. Microbiol.">
        <title>Genome-Wide Analysis of Corynespora cassiicola Leaf Fall Disease Putative Effectors.</title>
        <authorList>
            <person name="Lopez D."/>
            <person name="Ribeiro S."/>
            <person name="Label P."/>
            <person name="Fumanal B."/>
            <person name="Venisse J.S."/>
            <person name="Kohler A."/>
            <person name="de Oliveira R.R."/>
            <person name="Labutti K."/>
            <person name="Lipzen A."/>
            <person name="Lail K."/>
            <person name="Bauer D."/>
            <person name="Ohm R.A."/>
            <person name="Barry K.W."/>
            <person name="Spatafora J."/>
            <person name="Grigoriev I.V."/>
            <person name="Martin F.M."/>
            <person name="Pujade-Renaud V."/>
        </authorList>
    </citation>
    <scope>NUCLEOTIDE SEQUENCE [LARGE SCALE GENOMIC DNA]</scope>
    <source>
        <strain evidence="1 2">Philippines</strain>
    </source>
</reference>